<dbReference type="GO" id="GO:0000287">
    <property type="term" value="F:magnesium ion binding"/>
    <property type="evidence" value="ECO:0007669"/>
    <property type="project" value="UniProtKB-UniRule"/>
</dbReference>
<dbReference type="SUPFAM" id="SSF53271">
    <property type="entry name" value="PRTase-like"/>
    <property type="match status" value="1"/>
</dbReference>
<keyword evidence="9" id="KW-1185">Reference proteome</keyword>
<dbReference type="InterPro" id="IPR023031">
    <property type="entry name" value="OPRT"/>
</dbReference>
<dbReference type="HOGENOM" id="CLU_074878_1_1_9"/>
<evidence type="ECO:0000256" key="6">
    <source>
        <dbReference type="HAMAP-Rule" id="MF_01208"/>
    </source>
</evidence>
<feature type="binding site" evidence="6">
    <location>
        <position position="123"/>
    </location>
    <ligand>
        <name>orotate</name>
        <dbReference type="ChEBI" id="CHEBI:30839"/>
    </ligand>
</feature>
<comment type="caution">
    <text evidence="6">Lacks conserved residue(s) required for the propagation of feature annotation.</text>
</comment>
<evidence type="ECO:0000313" key="8">
    <source>
        <dbReference type="EMBL" id="EFM24683.1"/>
    </source>
</evidence>
<dbReference type="Proteomes" id="UP000003280">
    <property type="component" value="Unassembled WGS sequence"/>
</dbReference>
<gene>
    <name evidence="6 8" type="primary">pyrE</name>
    <name evidence="8" type="ORF">HMPREF9225_1549</name>
</gene>
<dbReference type="UniPathway" id="UPA00070">
    <property type="reaction ID" value="UER00119"/>
</dbReference>
<evidence type="ECO:0000259" key="7">
    <source>
        <dbReference type="Pfam" id="PF00156"/>
    </source>
</evidence>
<dbReference type="InterPro" id="IPR029057">
    <property type="entry name" value="PRTase-like"/>
</dbReference>
<dbReference type="CDD" id="cd06223">
    <property type="entry name" value="PRTases_typeI"/>
    <property type="match status" value="1"/>
</dbReference>
<keyword evidence="3 6" id="KW-0328">Glycosyltransferase</keyword>
<name>E0NN10_9FIRM</name>
<comment type="function">
    <text evidence="6">Catalyzes the transfer of a ribosyl phosphate group from 5-phosphoribose 1-diphosphate to orotate, leading to the formation of orotidine monophosphate (OMP).</text>
</comment>
<feature type="binding site" description="in other chain" evidence="6">
    <location>
        <begin position="119"/>
        <end position="127"/>
    </location>
    <ligand>
        <name>5-phospho-alpha-D-ribose 1-diphosphate</name>
        <dbReference type="ChEBI" id="CHEBI:58017"/>
        <note>ligand shared between dimeric partners</note>
    </ligand>
</feature>
<keyword evidence="6" id="KW-0460">Magnesium</keyword>
<comment type="catalytic activity">
    <reaction evidence="6">
        <text>orotidine 5'-phosphate + diphosphate = orotate + 5-phospho-alpha-D-ribose 1-diphosphate</text>
        <dbReference type="Rhea" id="RHEA:10380"/>
        <dbReference type="ChEBI" id="CHEBI:30839"/>
        <dbReference type="ChEBI" id="CHEBI:33019"/>
        <dbReference type="ChEBI" id="CHEBI:57538"/>
        <dbReference type="ChEBI" id="CHEBI:58017"/>
        <dbReference type="EC" id="2.4.2.10"/>
    </reaction>
</comment>
<dbReference type="NCBIfam" id="TIGR00336">
    <property type="entry name" value="pyrE"/>
    <property type="match status" value="1"/>
</dbReference>
<dbReference type="InterPro" id="IPR000836">
    <property type="entry name" value="PRTase_dom"/>
</dbReference>
<dbReference type="Gene3D" id="3.40.50.2020">
    <property type="match status" value="1"/>
</dbReference>
<protein>
    <recommendedName>
        <fullName evidence="2 6">Orotate phosphoribosyltransferase</fullName>
        <shortName evidence="6">OPRT</shortName>
        <shortName evidence="6">OPRTase</shortName>
        <ecNumber evidence="2 6">2.4.2.10</ecNumber>
    </recommendedName>
</protein>
<accession>E0NN10</accession>
<evidence type="ECO:0000256" key="2">
    <source>
        <dbReference type="ARBA" id="ARBA00011971"/>
    </source>
</evidence>
<dbReference type="GO" id="GO:0019856">
    <property type="term" value="P:pyrimidine nucleobase biosynthetic process"/>
    <property type="evidence" value="ECO:0007669"/>
    <property type="project" value="TreeGrafter"/>
</dbReference>
<comment type="caution">
    <text evidence="8">The sequence shown here is derived from an EMBL/GenBank/DDBJ whole genome shotgun (WGS) entry which is preliminary data.</text>
</comment>
<dbReference type="EC" id="2.4.2.10" evidence="2 6"/>
<dbReference type="PANTHER" id="PTHR19278:SF9">
    <property type="entry name" value="URIDINE 5'-MONOPHOSPHATE SYNTHASE"/>
    <property type="match status" value="1"/>
</dbReference>
<proteinExistence type="inferred from homology"/>
<comment type="similarity">
    <text evidence="6">Belongs to the purine/pyrimidine phosphoribosyltransferase family. PyrE subfamily.</text>
</comment>
<evidence type="ECO:0000256" key="3">
    <source>
        <dbReference type="ARBA" id="ARBA00022676"/>
    </source>
</evidence>
<comment type="subunit">
    <text evidence="6">Homodimer.</text>
</comment>
<keyword evidence="4 6" id="KW-0808">Transferase</keyword>
<comment type="cofactor">
    <cofactor evidence="6">
        <name>Mg(2+)</name>
        <dbReference type="ChEBI" id="CHEBI:18420"/>
    </cofactor>
</comment>
<dbReference type="RefSeq" id="WP_008902324.1">
    <property type="nucleotide sequence ID" value="NZ_GL397071.1"/>
</dbReference>
<evidence type="ECO:0000256" key="1">
    <source>
        <dbReference type="ARBA" id="ARBA00004889"/>
    </source>
</evidence>
<dbReference type="EMBL" id="AEEH01000048">
    <property type="protein sequence ID" value="EFM24683.1"/>
    <property type="molecule type" value="Genomic_DNA"/>
</dbReference>
<dbReference type="STRING" id="862517.HMPREF9225_1549"/>
<dbReference type="OrthoDB" id="9802134at2"/>
<dbReference type="AlphaFoldDB" id="E0NN10"/>
<feature type="binding site" evidence="6">
    <location>
        <position position="99"/>
    </location>
    <ligand>
        <name>5-phospho-alpha-D-ribose 1-diphosphate</name>
        <dbReference type="ChEBI" id="CHEBI:58017"/>
        <note>ligand shared between dimeric partners</note>
    </ligand>
</feature>
<dbReference type="PANTHER" id="PTHR19278">
    <property type="entry name" value="OROTATE PHOSPHORIBOSYLTRANSFERASE"/>
    <property type="match status" value="1"/>
</dbReference>
<dbReference type="HAMAP" id="MF_01208">
    <property type="entry name" value="PyrE"/>
    <property type="match status" value="1"/>
</dbReference>
<evidence type="ECO:0000256" key="5">
    <source>
        <dbReference type="ARBA" id="ARBA00022975"/>
    </source>
</evidence>
<feature type="binding site" evidence="6">
    <location>
        <position position="93"/>
    </location>
    <ligand>
        <name>5-phospho-alpha-D-ribose 1-diphosphate</name>
        <dbReference type="ChEBI" id="CHEBI:58017"/>
        <note>ligand shared between dimeric partners</note>
    </ligand>
</feature>
<feature type="domain" description="Phosphoribosyltransferase" evidence="7">
    <location>
        <begin position="48"/>
        <end position="149"/>
    </location>
</feature>
<dbReference type="GO" id="GO:0044205">
    <property type="term" value="P:'de novo' UMP biosynthetic process"/>
    <property type="evidence" value="ECO:0007669"/>
    <property type="project" value="UniProtKB-UniRule"/>
</dbReference>
<dbReference type="GO" id="GO:0004588">
    <property type="term" value="F:orotate phosphoribosyltransferase activity"/>
    <property type="evidence" value="ECO:0007669"/>
    <property type="project" value="UniProtKB-UniRule"/>
</dbReference>
<dbReference type="Pfam" id="PF00156">
    <property type="entry name" value="Pribosyltran"/>
    <property type="match status" value="1"/>
</dbReference>
<keyword evidence="5 6" id="KW-0665">Pyrimidine biosynthesis</keyword>
<dbReference type="eggNOG" id="COG0461">
    <property type="taxonomic scope" value="Bacteria"/>
</dbReference>
<feature type="binding site" evidence="6">
    <location>
        <position position="97"/>
    </location>
    <ligand>
        <name>5-phospho-alpha-D-ribose 1-diphosphate</name>
        <dbReference type="ChEBI" id="CHEBI:58017"/>
        <note>ligand shared between dimeric partners</note>
    </ligand>
</feature>
<reference evidence="8 9" key="1">
    <citation type="submission" date="2010-07" db="EMBL/GenBank/DDBJ databases">
        <authorList>
            <person name="Muzny D."/>
            <person name="Qin X."/>
            <person name="Deng J."/>
            <person name="Jiang H."/>
            <person name="Liu Y."/>
            <person name="Qu J."/>
            <person name="Song X.-Z."/>
            <person name="Zhang L."/>
            <person name="Thornton R."/>
            <person name="Coyle M."/>
            <person name="Francisco L."/>
            <person name="Jackson L."/>
            <person name="Javaid M."/>
            <person name="Korchina V."/>
            <person name="Kovar C."/>
            <person name="Mata R."/>
            <person name="Mathew T."/>
            <person name="Ngo R."/>
            <person name="Nguyen L."/>
            <person name="Nguyen N."/>
            <person name="Okwuonu G."/>
            <person name="Ongeri F."/>
            <person name="Pham C."/>
            <person name="Simmons D."/>
            <person name="Wilczek-Boney K."/>
            <person name="Hale W."/>
            <person name="Jakkamsetti A."/>
            <person name="Pham P."/>
            <person name="Ruth R."/>
            <person name="San Lucas F."/>
            <person name="Warren J."/>
            <person name="Zhang J."/>
            <person name="Zhao Z."/>
            <person name="Zhou C."/>
            <person name="Zhu D."/>
            <person name="Lee S."/>
            <person name="Bess C."/>
            <person name="Blankenburg K."/>
            <person name="Forbes L."/>
            <person name="Fu Q."/>
            <person name="Gubbala S."/>
            <person name="Hirani K."/>
            <person name="Jayaseelan J.C."/>
            <person name="Lara F."/>
            <person name="Munidasa M."/>
            <person name="Palculict T."/>
            <person name="Patil S."/>
            <person name="Pu L.-L."/>
            <person name="Saada N."/>
            <person name="Tang L."/>
            <person name="Weissenberger G."/>
            <person name="Zhu Y."/>
            <person name="Hemphill L."/>
            <person name="Shang Y."/>
            <person name="Youmans B."/>
            <person name="Ayvaz T."/>
            <person name="Ross M."/>
            <person name="Santibanez J."/>
            <person name="Aqrawi P."/>
            <person name="Gross S."/>
            <person name="Joshi V."/>
            <person name="Fowler G."/>
            <person name="Nazareth L."/>
            <person name="Reid J."/>
            <person name="Worley K."/>
            <person name="Petrosino J."/>
            <person name="Highlander S."/>
            <person name="Gibbs R."/>
        </authorList>
    </citation>
    <scope>NUCLEOTIDE SEQUENCE [LARGE SCALE GENOMIC DNA]</scope>
    <source>
        <strain evidence="8 9">ATCC BAA-1640</strain>
    </source>
</reference>
<organism evidence="8 9">
    <name type="scientific">Peptoniphilus duerdenii ATCC BAA-1640</name>
    <dbReference type="NCBI Taxonomy" id="862517"/>
    <lineage>
        <taxon>Bacteria</taxon>
        <taxon>Bacillati</taxon>
        <taxon>Bacillota</taxon>
        <taxon>Tissierellia</taxon>
        <taxon>Tissierellales</taxon>
        <taxon>Peptoniphilaceae</taxon>
        <taxon>Peptoniphilus</taxon>
    </lineage>
</organism>
<comment type="pathway">
    <text evidence="1 6">Pyrimidine metabolism; UMP biosynthesis via de novo pathway; UMP from orotate: step 1/2.</text>
</comment>
<sequence>MKEIAKILLDLKAVSLSPKLPYTWASGIKSPIYCDNRLTLSFPKERNIIEEELKNLIEDKFPEAQYLMGTATAGIPHAAIIADKMQLPMGFVRSSNKDHGKGNKIEGKIIEGAKVVVIEDLFSTGGSSIKAANALMEAGFEVLGVCGIFSYNLDECVKNFEENNLKFYSLTNYDELLDIALKIDYIEHSDLEKLQAWKKDIKDESWINL</sequence>
<evidence type="ECO:0000313" key="9">
    <source>
        <dbReference type="Proteomes" id="UP000003280"/>
    </source>
</evidence>
<dbReference type="InterPro" id="IPR004467">
    <property type="entry name" value="Or_phspho_trans_dom"/>
</dbReference>
<evidence type="ECO:0000256" key="4">
    <source>
        <dbReference type="ARBA" id="ARBA00022679"/>
    </source>
</evidence>